<evidence type="ECO:0000313" key="3">
    <source>
        <dbReference type="Proteomes" id="UP000827549"/>
    </source>
</evidence>
<protein>
    <submittedName>
        <fullName evidence="2">Uncharacterized protein</fullName>
    </submittedName>
</protein>
<reference evidence="2" key="1">
    <citation type="submission" date="2023-10" db="EMBL/GenBank/DDBJ databases">
        <authorList>
            <person name="Noh H."/>
        </authorList>
    </citation>
    <scope>NUCLEOTIDE SEQUENCE</scope>
    <source>
        <strain evidence="2">DUCC4014</strain>
    </source>
</reference>
<evidence type="ECO:0000256" key="1">
    <source>
        <dbReference type="SAM" id="Phobius"/>
    </source>
</evidence>
<proteinExistence type="predicted"/>
<accession>A0AAF1BLL7</accession>
<name>A0AAF1BLL7_9TREE</name>
<feature type="transmembrane region" description="Helical" evidence="1">
    <location>
        <begin position="62"/>
        <end position="80"/>
    </location>
</feature>
<evidence type="ECO:0000313" key="2">
    <source>
        <dbReference type="EMBL" id="WOO85182.1"/>
    </source>
</evidence>
<dbReference type="Proteomes" id="UP000827549">
    <property type="component" value="Chromosome 6"/>
</dbReference>
<dbReference type="EMBL" id="CP086719">
    <property type="protein sequence ID" value="WOO85182.1"/>
    <property type="molecule type" value="Genomic_DNA"/>
</dbReference>
<keyword evidence="1" id="KW-0472">Membrane</keyword>
<sequence length="379" mass="40093">MSSRSGRTRSSAASATREITRLLASDNPSRHDCLFAQLHLIYAWLLSTSRAHPRTMLPSRPWLGLILLLSALSLLAVAAAQDATLAITSPNASSVWSTTGAQIITYSGIPPDTDVRANATLSLVRIGSAYTNATPYPLRSGDWDVYDGAVVVDTTRIGIGASPLTSGALQPAQVGGFRPGGGYQVLLELGGQRALSAPFLIDSTGTSWNMRVGLPRLGARWDVTGPITVEVVISQAANITVTTALGISGAEHWFHPLPNWPPNAMSLLDVSGSWNRTRTITWNITADWLRAYTAANSQGGVSQQATHVALYNARRGLEGDKWSDSAQEMNASLVSRTVGNATRLGQSVEFLVINGASKLSVSCTAVIAAMVITAVTTLA</sequence>
<keyword evidence="3" id="KW-1185">Reference proteome</keyword>
<gene>
    <name evidence="2" type="ORF">LOC62_06G008681</name>
</gene>
<keyword evidence="1" id="KW-0812">Transmembrane</keyword>
<keyword evidence="1" id="KW-1133">Transmembrane helix</keyword>
<dbReference type="AlphaFoldDB" id="A0AAF1BLL7"/>
<dbReference type="GeneID" id="87811845"/>
<organism evidence="2 3">
    <name type="scientific">Vanrija pseudolonga</name>
    <dbReference type="NCBI Taxonomy" id="143232"/>
    <lineage>
        <taxon>Eukaryota</taxon>
        <taxon>Fungi</taxon>
        <taxon>Dikarya</taxon>
        <taxon>Basidiomycota</taxon>
        <taxon>Agaricomycotina</taxon>
        <taxon>Tremellomycetes</taxon>
        <taxon>Trichosporonales</taxon>
        <taxon>Trichosporonaceae</taxon>
        <taxon>Vanrija</taxon>
    </lineage>
</organism>
<dbReference type="RefSeq" id="XP_062631208.1">
    <property type="nucleotide sequence ID" value="XM_062775224.1"/>
</dbReference>